<proteinExistence type="inferred from homology"/>
<evidence type="ECO:0000256" key="3">
    <source>
        <dbReference type="ARBA" id="ARBA00022692"/>
    </source>
</evidence>
<gene>
    <name evidence="7" type="ORF">GCG54_00014627</name>
</gene>
<comment type="similarity">
    <text evidence="2">Belongs to the TMEM14 family.</text>
</comment>
<dbReference type="InterPro" id="IPR044890">
    <property type="entry name" value="TMEM14_sf"/>
</dbReference>
<sequence>MAHHPSFTLAGLLAVGGTAGFLKTQSKPSLIAGLGLGAAYAYSGKSRSVPRYLLKENKDYGAELALGNSIVLLGAGASRAIKTGGKAPIPLALTFAGAAATFYYQKKYREFKFGV</sequence>
<keyword evidence="3" id="KW-0812">Transmembrane</keyword>
<reference evidence="7" key="1">
    <citation type="journal article" date="2020" name="Phytopathology">
        <title>Genome sequence and comparative analysis of Colletotrichum gloeosporioides isolated from Liriodendron leaves.</title>
        <authorList>
            <person name="Fu F.F."/>
            <person name="Hao Z."/>
            <person name="Wang P."/>
            <person name="Lu Y."/>
            <person name="Xue L.J."/>
            <person name="Wei G."/>
            <person name="Tian Y."/>
            <person name="Baishi H."/>
            <person name="Xu H."/>
            <person name="Shi J."/>
            <person name="Cheng T."/>
            <person name="Wang G."/>
            <person name="Yi Y."/>
            <person name="Chen J."/>
        </authorList>
    </citation>
    <scope>NUCLEOTIDE SEQUENCE</scope>
    <source>
        <strain evidence="7">Lc1</strain>
    </source>
</reference>
<reference evidence="7" key="2">
    <citation type="submission" date="2020-03" db="EMBL/GenBank/DDBJ databases">
        <authorList>
            <person name="Fu F.-F."/>
            <person name="Chen J."/>
        </authorList>
    </citation>
    <scope>NUCLEOTIDE SEQUENCE</scope>
    <source>
        <strain evidence="7">Lc1</strain>
    </source>
</reference>
<keyword evidence="8" id="KW-1185">Reference proteome</keyword>
<dbReference type="AlphaFoldDB" id="A0A8H4C5V0"/>
<keyword evidence="5" id="KW-0472">Membrane</keyword>
<evidence type="ECO:0000256" key="1">
    <source>
        <dbReference type="ARBA" id="ARBA00004370"/>
    </source>
</evidence>
<evidence type="ECO:0000313" key="7">
    <source>
        <dbReference type="EMBL" id="KAF3797727.1"/>
    </source>
</evidence>
<evidence type="ECO:0000256" key="2">
    <source>
        <dbReference type="ARBA" id="ARBA00007590"/>
    </source>
</evidence>
<dbReference type="EMBL" id="WVTB01000109">
    <property type="protein sequence ID" value="KAF3797727.1"/>
    <property type="molecule type" value="Genomic_DNA"/>
</dbReference>
<evidence type="ECO:0000313" key="8">
    <source>
        <dbReference type="Proteomes" id="UP000613401"/>
    </source>
</evidence>
<accession>A0A8H4C5V0</accession>
<evidence type="ECO:0000256" key="6">
    <source>
        <dbReference type="SAM" id="SignalP"/>
    </source>
</evidence>
<comment type="caution">
    <text evidence="7">The sequence shown here is derived from an EMBL/GenBank/DDBJ whole genome shotgun (WGS) entry which is preliminary data.</text>
</comment>
<keyword evidence="6" id="KW-0732">Signal</keyword>
<dbReference type="Pfam" id="PF03647">
    <property type="entry name" value="Tmemb_14"/>
    <property type="match status" value="1"/>
</dbReference>
<protein>
    <recommendedName>
        <fullName evidence="9">Transmembrane protein 14C</fullName>
    </recommendedName>
</protein>
<feature type="chain" id="PRO_5034407985" description="Transmembrane protein 14C" evidence="6">
    <location>
        <begin position="21"/>
        <end position="115"/>
    </location>
</feature>
<dbReference type="GO" id="GO:0016020">
    <property type="term" value="C:membrane"/>
    <property type="evidence" value="ECO:0007669"/>
    <property type="project" value="UniProtKB-SubCell"/>
</dbReference>
<dbReference type="Proteomes" id="UP000613401">
    <property type="component" value="Unassembled WGS sequence"/>
</dbReference>
<dbReference type="RefSeq" id="XP_045256891.1">
    <property type="nucleotide sequence ID" value="XM_045414450.1"/>
</dbReference>
<name>A0A8H4C5V0_COLGL</name>
<evidence type="ECO:0000256" key="4">
    <source>
        <dbReference type="ARBA" id="ARBA00022989"/>
    </source>
</evidence>
<dbReference type="InterPro" id="IPR005349">
    <property type="entry name" value="TMEM14"/>
</dbReference>
<dbReference type="PANTHER" id="PTHR12668">
    <property type="entry name" value="TRANSMEMBRANE PROTEIN 14, 15"/>
    <property type="match status" value="1"/>
</dbReference>
<organism evidence="7 8">
    <name type="scientific">Colletotrichum gloeosporioides</name>
    <name type="common">Anthracnose fungus</name>
    <name type="synonym">Glomerella cingulata</name>
    <dbReference type="NCBI Taxonomy" id="474922"/>
    <lineage>
        <taxon>Eukaryota</taxon>
        <taxon>Fungi</taxon>
        <taxon>Dikarya</taxon>
        <taxon>Ascomycota</taxon>
        <taxon>Pezizomycotina</taxon>
        <taxon>Sordariomycetes</taxon>
        <taxon>Hypocreomycetidae</taxon>
        <taxon>Glomerellales</taxon>
        <taxon>Glomerellaceae</taxon>
        <taxon>Colletotrichum</taxon>
        <taxon>Colletotrichum gloeosporioides species complex</taxon>
    </lineage>
</organism>
<evidence type="ECO:0000256" key="5">
    <source>
        <dbReference type="ARBA" id="ARBA00023136"/>
    </source>
</evidence>
<keyword evidence="4" id="KW-1133">Transmembrane helix</keyword>
<dbReference type="PANTHER" id="PTHR12668:SF53">
    <property type="entry name" value="TMEM14 PROTEIN HOMOLOG YJR085C"/>
    <property type="match status" value="1"/>
</dbReference>
<feature type="signal peptide" evidence="6">
    <location>
        <begin position="1"/>
        <end position="20"/>
    </location>
</feature>
<dbReference type="Gene3D" id="1.10.10.1740">
    <property type="entry name" value="Transmembrane protein 14-like"/>
    <property type="match status" value="1"/>
</dbReference>
<evidence type="ECO:0008006" key="9">
    <source>
        <dbReference type="Google" id="ProtNLM"/>
    </source>
</evidence>
<comment type="subcellular location">
    <subcellularLocation>
        <location evidence="1">Membrane</location>
    </subcellularLocation>
</comment>
<dbReference type="GeneID" id="69021736"/>